<dbReference type="EMBL" id="JAUJYN010000040">
    <property type="protein sequence ID" value="KAK1257546.1"/>
    <property type="molecule type" value="Genomic_DNA"/>
</dbReference>
<keyword evidence="1" id="KW-0472">Membrane</keyword>
<keyword evidence="1" id="KW-1133">Transmembrane helix</keyword>
<name>A0AAV8ZY71_ACOGR</name>
<reference evidence="2" key="2">
    <citation type="submission" date="2023-06" db="EMBL/GenBank/DDBJ databases">
        <authorList>
            <person name="Ma L."/>
            <person name="Liu K.-W."/>
            <person name="Li Z."/>
            <person name="Hsiao Y.-Y."/>
            <person name="Qi Y."/>
            <person name="Fu T."/>
            <person name="Tang G."/>
            <person name="Zhang D."/>
            <person name="Sun W.-H."/>
            <person name="Liu D.-K."/>
            <person name="Li Y."/>
            <person name="Chen G.-Z."/>
            <person name="Liu X.-D."/>
            <person name="Liao X.-Y."/>
            <person name="Jiang Y.-T."/>
            <person name="Yu X."/>
            <person name="Hao Y."/>
            <person name="Huang J."/>
            <person name="Zhao X.-W."/>
            <person name="Ke S."/>
            <person name="Chen Y.-Y."/>
            <person name="Wu W.-L."/>
            <person name="Hsu J.-L."/>
            <person name="Lin Y.-F."/>
            <person name="Huang M.-D."/>
            <person name="Li C.-Y."/>
            <person name="Huang L."/>
            <person name="Wang Z.-W."/>
            <person name="Zhao X."/>
            <person name="Zhong W.-Y."/>
            <person name="Peng D.-H."/>
            <person name="Ahmad S."/>
            <person name="Lan S."/>
            <person name="Zhang J.-S."/>
            <person name="Tsai W.-C."/>
            <person name="Van De Peer Y."/>
            <person name="Liu Z.-J."/>
        </authorList>
    </citation>
    <scope>NUCLEOTIDE SEQUENCE</scope>
    <source>
        <strain evidence="2">SCP</strain>
        <tissue evidence="2">Leaves</tissue>
    </source>
</reference>
<feature type="transmembrane region" description="Helical" evidence="1">
    <location>
        <begin position="48"/>
        <end position="69"/>
    </location>
</feature>
<comment type="caution">
    <text evidence="2">The sequence shown here is derived from an EMBL/GenBank/DDBJ whole genome shotgun (WGS) entry which is preliminary data.</text>
</comment>
<dbReference type="AlphaFoldDB" id="A0AAV8ZY71"/>
<sequence>MTKMSINSSGEDDGNEALRKAGLKVGCFTVQIAAATALVPLVDPTAGGGAVACAALAIGLLMVMVMTTVKSSAVAEWAAVIKWVMWCLVALLFYLVGVSAVYGLLFGGSTTTE</sequence>
<accession>A0AAV8ZY71</accession>
<feature type="transmembrane region" description="Helical" evidence="1">
    <location>
        <begin position="81"/>
        <end position="105"/>
    </location>
</feature>
<gene>
    <name evidence="2" type="ORF">QJS04_geneDACA019790</name>
</gene>
<protein>
    <submittedName>
        <fullName evidence="2">Uncharacterized protein</fullName>
    </submittedName>
</protein>
<keyword evidence="3" id="KW-1185">Reference proteome</keyword>
<evidence type="ECO:0000313" key="2">
    <source>
        <dbReference type="EMBL" id="KAK1257546.1"/>
    </source>
</evidence>
<keyword evidence="1" id="KW-0812">Transmembrane</keyword>
<reference evidence="2" key="1">
    <citation type="journal article" date="2023" name="Nat. Commun.">
        <title>Diploid and tetraploid genomes of Acorus and the evolution of monocots.</title>
        <authorList>
            <person name="Ma L."/>
            <person name="Liu K.W."/>
            <person name="Li Z."/>
            <person name="Hsiao Y.Y."/>
            <person name="Qi Y."/>
            <person name="Fu T."/>
            <person name="Tang G.D."/>
            <person name="Zhang D."/>
            <person name="Sun W.H."/>
            <person name="Liu D.K."/>
            <person name="Li Y."/>
            <person name="Chen G.Z."/>
            <person name="Liu X.D."/>
            <person name="Liao X.Y."/>
            <person name="Jiang Y.T."/>
            <person name="Yu X."/>
            <person name="Hao Y."/>
            <person name="Huang J."/>
            <person name="Zhao X.W."/>
            <person name="Ke S."/>
            <person name="Chen Y.Y."/>
            <person name="Wu W.L."/>
            <person name="Hsu J.L."/>
            <person name="Lin Y.F."/>
            <person name="Huang M.D."/>
            <person name="Li C.Y."/>
            <person name="Huang L."/>
            <person name="Wang Z.W."/>
            <person name="Zhao X."/>
            <person name="Zhong W.Y."/>
            <person name="Peng D.H."/>
            <person name="Ahmad S."/>
            <person name="Lan S."/>
            <person name="Zhang J.S."/>
            <person name="Tsai W.C."/>
            <person name="Van de Peer Y."/>
            <person name="Liu Z.J."/>
        </authorList>
    </citation>
    <scope>NUCLEOTIDE SEQUENCE</scope>
    <source>
        <strain evidence="2">SCP</strain>
    </source>
</reference>
<organism evidence="2 3">
    <name type="scientific">Acorus gramineus</name>
    <name type="common">Dwarf sweet flag</name>
    <dbReference type="NCBI Taxonomy" id="55184"/>
    <lineage>
        <taxon>Eukaryota</taxon>
        <taxon>Viridiplantae</taxon>
        <taxon>Streptophyta</taxon>
        <taxon>Embryophyta</taxon>
        <taxon>Tracheophyta</taxon>
        <taxon>Spermatophyta</taxon>
        <taxon>Magnoliopsida</taxon>
        <taxon>Liliopsida</taxon>
        <taxon>Acoraceae</taxon>
        <taxon>Acorus</taxon>
    </lineage>
</organism>
<evidence type="ECO:0000313" key="3">
    <source>
        <dbReference type="Proteomes" id="UP001179952"/>
    </source>
</evidence>
<dbReference type="Proteomes" id="UP001179952">
    <property type="component" value="Unassembled WGS sequence"/>
</dbReference>
<proteinExistence type="predicted"/>
<evidence type="ECO:0000256" key="1">
    <source>
        <dbReference type="SAM" id="Phobius"/>
    </source>
</evidence>